<evidence type="ECO:0000256" key="4">
    <source>
        <dbReference type="ARBA" id="ARBA00022624"/>
    </source>
</evidence>
<dbReference type="Pfam" id="PF00682">
    <property type="entry name" value="HMGL-like"/>
    <property type="match status" value="1"/>
</dbReference>
<evidence type="ECO:0000256" key="1">
    <source>
        <dbReference type="ARBA" id="ARBA00004743"/>
    </source>
</evidence>
<organism evidence="11 12">
    <name type="scientific">Phytohabitans suffuscus</name>
    <dbReference type="NCBI Taxonomy" id="624315"/>
    <lineage>
        <taxon>Bacteria</taxon>
        <taxon>Bacillati</taxon>
        <taxon>Actinomycetota</taxon>
        <taxon>Actinomycetes</taxon>
        <taxon>Micromonosporales</taxon>
        <taxon>Micromonosporaceae</taxon>
    </lineage>
</organism>
<dbReference type="GO" id="GO:0003852">
    <property type="term" value="F:2-isopropylmalate synthase activity"/>
    <property type="evidence" value="ECO:0007669"/>
    <property type="project" value="InterPro"/>
</dbReference>
<reference evidence="11 12" key="2">
    <citation type="submission" date="2020-03" db="EMBL/GenBank/DDBJ databases">
        <authorList>
            <person name="Ichikawa N."/>
            <person name="Kimura A."/>
            <person name="Kitahashi Y."/>
            <person name="Uohara A."/>
        </authorList>
    </citation>
    <scope>NUCLEOTIDE SEQUENCE [LARGE SCALE GENOMIC DNA]</scope>
    <source>
        <strain evidence="11 12">NBRC 105367</strain>
    </source>
</reference>
<evidence type="ECO:0000256" key="7">
    <source>
        <dbReference type="ARBA" id="ARBA00048263"/>
    </source>
</evidence>
<dbReference type="InterPro" id="IPR002034">
    <property type="entry name" value="AIPM/Hcit_synth_CS"/>
</dbReference>
<dbReference type="GO" id="GO:0009097">
    <property type="term" value="P:isoleucine biosynthetic process"/>
    <property type="evidence" value="ECO:0007669"/>
    <property type="project" value="UniProtKB-UniRule"/>
</dbReference>
<keyword evidence="6" id="KW-0100">Branched-chain amino acid biosynthesis</keyword>
<evidence type="ECO:0000256" key="2">
    <source>
        <dbReference type="ARBA" id="ARBA00006154"/>
    </source>
</evidence>
<keyword evidence="4" id="KW-0412">Isoleucine biosynthesis</keyword>
<name>A0A6F8YNP7_9ACTN</name>
<evidence type="ECO:0000313" key="12">
    <source>
        <dbReference type="Proteomes" id="UP000503011"/>
    </source>
</evidence>
<dbReference type="Pfam" id="PF22617">
    <property type="entry name" value="HCS_D2"/>
    <property type="match status" value="1"/>
</dbReference>
<feature type="domain" description="Pyruvate carboxyltransferase" evidence="10">
    <location>
        <begin position="3"/>
        <end position="272"/>
    </location>
</feature>
<dbReference type="Gene3D" id="3.30.160.270">
    <property type="match status" value="1"/>
</dbReference>
<dbReference type="InterPro" id="IPR013709">
    <property type="entry name" value="2-isopropylmalate_synth_dimer"/>
</dbReference>
<keyword evidence="12" id="KW-1185">Reference proteome</keyword>
<evidence type="ECO:0000256" key="9">
    <source>
        <dbReference type="RuleBase" id="RU003523"/>
    </source>
</evidence>
<dbReference type="InterPro" id="IPR036230">
    <property type="entry name" value="LeuA_allosteric_dom_sf"/>
</dbReference>
<keyword evidence="5 9" id="KW-0808">Transferase</keyword>
<evidence type="ECO:0000256" key="3">
    <source>
        <dbReference type="ARBA" id="ARBA00022605"/>
    </source>
</evidence>
<protein>
    <recommendedName>
        <fullName evidence="8">Citramalate synthase</fullName>
        <ecNumber evidence="8">2.3.3.21</ecNumber>
    </recommendedName>
</protein>
<dbReference type="InterPro" id="IPR013785">
    <property type="entry name" value="Aldolase_TIM"/>
</dbReference>
<dbReference type="UniPathway" id="UPA00047">
    <property type="reaction ID" value="UER00066"/>
</dbReference>
<dbReference type="NCBIfam" id="TIGR00977">
    <property type="entry name" value="citramal_synth"/>
    <property type="match status" value="1"/>
</dbReference>
<dbReference type="Gene3D" id="3.20.20.70">
    <property type="entry name" value="Aldolase class I"/>
    <property type="match status" value="1"/>
</dbReference>
<evidence type="ECO:0000259" key="10">
    <source>
        <dbReference type="PROSITE" id="PS50991"/>
    </source>
</evidence>
<evidence type="ECO:0000256" key="5">
    <source>
        <dbReference type="ARBA" id="ARBA00022679"/>
    </source>
</evidence>
<dbReference type="InterPro" id="IPR000891">
    <property type="entry name" value="PYR_CT"/>
</dbReference>
<dbReference type="PANTHER" id="PTHR43538">
    <property type="entry name" value="ALPHA-IPM SYNTHASE/HOMOCITRATE SYNTHASE"/>
    <property type="match status" value="1"/>
</dbReference>
<dbReference type="PROSITE" id="PS50991">
    <property type="entry name" value="PYR_CT"/>
    <property type="match status" value="1"/>
</dbReference>
<evidence type="ECO:0000313" key="11">
    <source>
        <dbReference type="EMBL" id="BCB87498.1"/>
    </source>
</evidence>
<dbReference type="AlphaFoldDB" id="A0A6F8YNP7"/>
<proteinExistence type="inferred from homology"/>
<dbReference type="GO" id="GO:0043714">
    <property type="term" value="F:(R)-citramalate synthase activity"/>
    <property type="evidence" value="ECO:0007669"/>
    <property type="project" value="UniProtKB-UniRule"/>
</dbReference>
<dbReference type="CDD" id="cd07941">
    <property type="entry name" value="DRE_TIM_LeuA3"/>
    <property type="match status" value="1"/>
</dbReference>
<keyword evidence="3" id="KW-0028">Amino-acid biosynthesis</keyword>
<dbReference type="InterPro" id="IPR054691">
    <property type="entry name" value="LeuA/HCS_post-cat"/>
</dbReference>
<evidence type="ECO:0000256" key="6">
    <source>
        <dbReference type="ARBA" id="ARBA00023304"/>
    </source>
</evidence>
<comment type="catalytic activity">
    <reaction evidence="7">
        <text>pyruvate + acetyl-CoA + H2O = (3R)-citramalate + CoA + H(+)</text>
        <dbReference type="Rhea" id="RHEA:19045"/>
        <dbReference type="ChEBI" id="CHEBI:15361"/>
        <dbReference type="ChEBI" id="CHEBI:15377"/>
        <dbReference type="ChEBI" id="CHEBI:15378"/>
        <dbReference type="ChEBI" id="CHEBI:30934"/>
        <dbReference type="ChEBI" id="CHEBI:57287"/>
        <dbReference type="ChEBI" id="CHEBI:57288"/>
        <dbReference type="EC" id="2.3.3.21"/>
    </reaction>
</comment>
<comment type="similarity">
    <text evidence="2 9">Belongs to the alpha-IPM synthase/homocitrate synthase family.</text>
</comment>
<dbReference type="Proteomes" id="UP000503011">
    <property type="component" value="Chromosome"/>
</dbReference>
<dbReference type="InterPro" id="IPR005675">
    <property type="entry name" value="Citramal_synthase"/>
</dbReference>
<gene>
    <name evidence="11" type="primary">leuA_2</name>
    <name evidence="11" type="ORF">Psuf_048110</name>
</gene>
<dbReference type="Pfam" id="PF08502">
    <property type="entry name" value="LeuA_dimer"/>
    <property type="match status" value="1"/>
</dbReference>
<dbReference type="SMART" id="SM00917">
    <property type="entry name" value="LeuA_dimer"/>
    <property type="match status" value="1"/>
</dbReference>
<dbReference type="KEGG" id="psuu:Psuf_048110"/>
<evidence type="ECO:0000256" key="8">
    <source>
        <dbReference type="NCBIfam" id="TIGR00977"/>
    </source>
</evidence>
<dbReference type="EMBL" id="AP022871">
    <property type="protein sequence ID" value="BCB87498.1"/>
    <property type="molecule type" value="Genomic_DNA"/>
</dbReference>
<dbReference type="PANTHER" id="PTHR43538:SF1">
    <property type="entry name" value="(R)-CITRAMALATE SYNTHASE"/>
    <property type="match status" value="1"/>
</dbReference>
<dbReference type="EC" id="2.3.3.21" evidence="8"/>
<dbReference type="RefSeq" id="WP_173158995.1">
    <property type="nucleotide sequence ID" value="NZ_AP022871.1"/>
</dbReference>
<sequence length="530" mass="56853">MTFQVYDTTLRDGAQREGISYSVVDKLAVAKLLDEFGVGFIEGGWPGAMPKDTEFFARARSELPLKHAVLVAFGATRKAGIAVADDPQVRALLDAETPAVCLVAKSDIRHVERALRTNGAENLAMVHDSVAHFVAEGRRVFLDCEHFFDGYRYDPGYTASVVSTALDAGAEVVVMCDTNGGMLPSRVTAAIGELVERLGVGPERLGIHCQNDTSCAVANTVAAVEAGVKHFQCTANGYGERPGNADLFATVANLQLKLGLPVLPDGCLEQMVRVSHAIAEIANIAPETHQAYVGAAAFAHKAGLHASAIKVDPVLYNHIEPSIVGNDMRILVTEMAGRASIELKSRELGLDLAGHPEALSAVTRRVKEMEARGWSFEAADASFELLVRSELPGESTARPFALESYRVQVEHREDGAVVSEATVKVRVRGERVIATAEGNGPVNALDEALRVALRRHYPALAHFELADYKVRILEGSHGSGAITRVLVETVDGSGRDWTTVGVHENVVEASWHALVDALTYGLSPAQLSAR</sequence>
<reference evidence="11 12" key="1">
    <citation type="submission" date="2020-03" db="EMBL/GenBank/DDBJ databases">
        <title>Whole genome shotgun sequence of Phytohabitans suffuscus NBRC 105367.</title>
        <authorList>
            <person name="Komaki H."/>
            <person name="Tamura T."/>
        </authorList>
    </citation>
    <scope>NUCLEOTIDE SEQUENCE [LARGE SCALE GENOMIC DNA]</scope>
    <source>
        <strain evidence="11 12">NBRC 105367</strain>
    </source>
</reference>
<dbReference type="PROSITE" id="PS00815">
    <property type="entry name" value="AIPM_HOMOCIT_SYNTH_1"/>
    <property type="match status" value="1"/>
</dbReference>
<dbReference type="GO" id="GO:0009098">
    <property type="term" value="P:L-leucine biosynthetic process"/>
    <property type="evidence" value="ECO:0007669"/>
    <property type="project" value="InterPro"/>
</dbReference>
<dbReference type="SUPFAM" id="SSF110921">
    <property type="entry name" value="2-isopropylmalate synthase LeuA, allosteric (dimerisation) domain"/>
    <property type="match status" value="1"/>
</dbReference>
<accession>A0A6F8YNP7</accession>
<dbReference type="SUPFAM" id="SSF51569">
    <property type="entry name" value="Aldolase"/>
    <property type="match status" value="1"/>
</dbReference>
<comment type="pathway">
    <text evidence="1">Amino-acid biosynthesis; L-isoleucine biosynthesis; 2-oxobutanoate from pyruvate: step 1/3.</text>
</comment>
<dbReference type="Gene3D" id="1.10.238.260">
    <property type="match status" value="1"/>
</dbReference>